<dbReference type="GeneID" id="129325630"/>
<keyword evidence="3" id="KW-1185">Reference proteome</keyword>
<evidence type="ECO:0000256" key="2">
    <source>
        <dbReference type="ARBA" id="ARBA00022744"/>
    </source>
</evidence>
<evidence type="ECO:0000256" key="1">
    <source>
        <dbReference type="ARBA" id="ARBA00008702"/>
    </source>
</evidence>
<dbReference type="AlphaFoldDB" id="A0AA97J117"/>
<sequence>MAYCGPSYAVPSCASAPVVGFGSAGLGYGGFGSAGLGYSGLGLGSVYGHGPLVGSGVPSVHLGTLSGVEPSCINQIPPAEVLIQPPACVVTIPGPILSATGEPVSVGGNTPCAVTYGGPSPIGIAGLGAGALGAGALGRRYGSGSRSSLLLGRRGSACLPPC</sequence>
<evidence type="ECO:0000313" key="3">
    <source>
        <dbReference type="Proteomes" id="UP001190640"/>
    </source>
</evidence>
<dbReference type="PANTHER" id="PTHR31203">
    <property type="entry name" value="BETA-KERATIN-RELATED PROTEIN-RELATED"/>
    <property type="match status" value="1"/>
</dbReference>
<gene>
    <name evidence="4" type="primary">LOC129325630</name>
</gene>
<protein>
    <submittedName>
        <fullName evidence="4">Shematrin-like protein 2</fullName>
    </submittedName>
</protein>
<evidence type="ECO:0000313" key="4">
    <source>
        <dbReference type="RefSeq" id="XP_054829405.1"/>
    </source>
</evidence>
<dbReference type="PANTHER" id="PTHR31203:SF1">
    <property type="entry name" value="BETA-KERATIN-RELATED PROTEIN-RELATED"/>
    <property type="match status" value="1"/>
</dbReference>
<name>A0AA97J117_EUBMA</name>
<keyword evidence="2" id="KW-0416">Keratin</keyword>
<reference evidence="4" key="1">
    <citation type="submission" date="2025-08" db="UniProtKB">
        <authorList>
            <consortium name="RefSeq"/>
        </authorList>
    </citation>
    <scope>IDENTIFICATION</scope>
    <source>
        <tissue evidence="4">Blood</tissue>
    </source>
</reference>
<dbReference type="GO" id="GO:0005882">
    <property type="term" value="C:intermediate filament"/>
    <property type="evidence" value="ECO:0007669"/>
    <property type="project" value="UniProtKB-KW"/>
</dbReference>
<dbReference type="Proteomes" id="UP001190640">
    <property type="component" value="Chromosome 1"/>
</dbReference>
<dbReference type="KEGG" id="emc:129325630"/>
<dbReference type="Pfam" id="PF02422">
    <property type="entry name" value="Keratin"/>
    <property type="match status" value="1"/>
</dbReference>
<organism evidence="3 4">
    <name type="scientific">Eublepharis macularius</name>
    <name type="common">Leopard gecko</name>
    <name type="synonym">Cyrtodactylus macularius</name>
    <dbReference type="NCBI Taxonomy" id="481883"/>
    <lineage>
        <taxon>Eukaryota</taxon>
        <taxon>Metazoa</taxon>
        <taxon>Chordata</taxon>
        <taxon>Craniata</taxon>
        <taxon>Vertebrata</taxon>
        <taxon>Euteleostomi</taxon>
        <taxon>Lepidosauria</taxon>
        <taxon>Squamata</taxon>
        <taxon>Bifurcata</taxon>
        <taxon>Gekkota</taxon>
        <taxon>Eublepharidae</taxon>
        <taxon>Eublepharinae</taxon>
        <taxon>Eublepharis</taxon>
    </lineage>
</organism>
<accession>A0AA97J117</accession>
<dbReference type="InterPro" id="IPR003461">
    <property type="entry name" value="Keratin"/>
</dbReference>
<comment type="similarity">
    <text evidence="1">Belongs to the avian keratin family.</text>
</comment>
<proteinExistence type="inferred from homology"/>
<dbReference type="RefSeq" id="XP_054829405.1">
    <property type="nucleotide sequence ID" value="XM_054973430.1"/>
</dbReference>
<dbReference type="GO" id="GO:0005200">
    <property type="term" value="F:structural constituent of cytoskeleton"/>
    <property type="evidence" value="ECO:0007669"/>
    <property type="project" value="InterPro"/>
</dbReference>